<organism evidence="4 5">
    <name type="scientific">Nitzschia inconspicua</name>
    <dbReference type="NCBI Taxonomy" id="303405"/>
    <lineage>
        <taxon>Eukaryota</taxon>
        <taxon>Sar</taxon>
        <taxon>Stramenopiles</taxon>
        <taxon>Ochrophyta</taxon>
        <taxon>Bacillariophyta</taxon>
        <taxon>Bacillariophyceae</taxon>
        <taxon>Bacillariophycidae</taxon>
        <taxon>Bacillariales</taxon>
        <taxon>Bacillariaceae</taxon>
        <taxon>Nitzschia</taxon>
    </lineage>
</organism>
<feature type="compositionally biased region" description="Acidic residues" evidence="2">
    <location>
        <begin position="172"/>
        <end position="183"/>
    </location>
</feature>
<gene>
    <name evidence="4" type="ORF">IV203_010401</name>
</gene>
<evidence type="ECO:0000256" key="1">
    <source>
        <dbReference type="PROSITE-ProRule" id="PRU00175"/>
    </source>
</evidence>
<evidence type="ECO:0000313" key="4">
    <source>
        <dbReference type="EMBL" id="KAG7351041.1"/>
    </source>
</evidence>
<sequence>MSSKKSPTTTAEELQDCPICLETLTISEQVVYPLPCQKCDFNYCNRCVDGFCKSAQDDFQVASDGSRQVKVTVSCPQCRSKYPMDIHDILLLRQAHSLGTSMIRNGELLGDSDLKATQLSWKRDFMAASTRDKVRDAQALYLYCMKGKLDESVVEKEAMIWKTLLEKLPVEVEEEDHNEDDIEGAVSHDGDQSQSSRSTKKSSPRNKKPTVDDTLFQGLHDFISKDEKIYLTELFSSGDLRSLAQAAMILHGILRLSMSGKAAAFAKQNEVPMSKYEMQKQVDQIAKTKASFPLPNHMPGYFLIPSYSKRDGFMTLADQEWDGSIAPPQVSQRVFDQIYGSLYKPPQDEYPKAVVTVQGVRGPIGRLGLRRGDVVTHVNDVEWKGSAIDLQQYIYDCHTNHPQDEISLMVNCTSATATFLKLRNDMVQRSRQPSK</sequence>
<dbReference type="AlphaFoldDB" id="A0A9K3PLD5"/>
<dbReference type="InterPro" id="IPR001841">
    <property type="entry name" value="Znf_RING"/>
</dbReference>
<reference evidence="4" key="1">
    <citation type="journal article" date="2021" name="Sci. Rep.">
        <title>Diploid genomic architecture of Nitzschia inconspicua, an elite biomass production diatom.</title>
        <authorList>
            <person name="Oliver A."/>
            <person name="Podell S."/>
            <person name="Pinowska A."/>
            <person name="Traller J.C."/>
            <person name="Smith S.R."/>
            <person name="McClure R."/>
            <person name="Beliaev A."/>
            <person name="Bohutskyi P."/>
            <person name="Hill E.A."/>
            <person name="Rabines A."/>
            <person name="Zheng H."/>
            <person name="Allen L.Z."/>
            <person name="Kuo A."/>
            <person name="Grigoriev I.V."/>
            <person name="Allen A.E."/>
            <person name="Hazlebeck D."/>
            <person name="Allen E.E."/>
        </authorList>
    </citation>
    <scope>NUCLEOTIDE SEQUENCE</scope>
    <source>
        <strain evidence="4">Hildebrandi</strain>
    </source>
</reference>
<comment type="caution">
    <text evidence="4">The sequence shown here is derived from an EMBL/GenBank/DDBJ whole genome shotgun (WGS) entry which is preliminary data.</text>
</comment>
<evidence type="ECO:0000313" key="5">
    <source>
        <dbReference type="Proteomes" id="UP000693970"/>
    </source>
</evidence>
<keyword evidence="1" id="KW-0479">Metal-binding</keyword>
<protein>
    <recommendedName>
        <fullName evidence="3">RING-type domain-containing protein</fullName>
    </recommendedName>
</protein>
<dbReference type="GO" id="GO:0008270">
    <property type="term" value="F:zinc ion binding"/>
    <property type="evidence" value="ECO:0007669"/>
    <property type="project" value="UniProtKB-KW"/>
</dbReference>
<dbReference type="PROSITE" id="PS50089">
    <property type="entry name" value="ZF_RING_2"/>
    <property type="match status" value="1"/>
</dbReference>
<feature type="compositionally biased region" description="Basic residues" evidence="2">
    <location>
        <begin position="198"/>
        <end position="208"/>
    </location>
</feature>
<evidence type="ECO:0000259" key="3">
    <source>
        <dbReference type="PROSITE" id="PS50089"/>
    </source>
</evidence>
<keyword evidence="1" id="KW-0862">Zinc</keyword>
<evidence type="ECO:0000256" key="2">
    <source>
        <dbReference type="SAM" id="MobiDB-lite"/>
    </source>
</evidence>
<dbReference type="EMBL" id="JAGRRH010000018">
    <property type="protein sequence ID" value="KAG7351041.1"/>
    <property type="molecule type" value="Genomic_DNA"/>
</dbReference>
<feature type="region of interest" description="Disordered" evidence="2">
    <location>
        <begin position="172"/>
        <end position="212"/>
    </location>
</feature>
<feature type="domain" description="RING-type" evidence="3">
    <location>
        <begin position="17"/>
        <end position="79"/>
    </location>
</feature>
<accession>A0A9K3PLD5</accession>
<proteinExistence type="predicted"/>
<keyword evidence="1" id="KW-0863">Zinc-finger</keyword>
<name>A0A9K3PLD5_9STRA</name>
<reference evidence="4" key="2">
    <citation type="submission" date="2021-04" db="EMBL/GenBank/DDBJ databases">
        <authorList>
            <person name="Podell S."/>
        </authorList>
    </citation>
    <scope>NUCLEOTIDE SEQUENCE</scope>
    <source>
        <strain evidence="4">Hildebrandi</strain>
    </source>
</reference>
<keyword evidence="5" id="KW-1185">Reference proteome</keyword>
<dbReference type="OrthoDB" id="47310at2759"/>
<dbReference type="Proteomes" id="UP000693970">
    <property type="component" value="Unassembled WGS sequence"/>
</dbReference>